<dbReference type="RefSeq" id="XP_009170406.1">
    <property type="nucleotide sequence ID" value="XM_009172142.1"/>
</dbReference>
<dbReference type="KEGG" id="ovi:T265_14124"/>
<proteinExistence type="predicted"/>
<dbReference type="Gene3D" id="1.10.472.10">
    <property type="entry name" value="Cyclin-like"/>
    <property type="match status" value="1"/>
</dbReference>
<dbReference type="STRING" id="6198.A0A074ZR81"/>
<dbReference type="InterPro" id="IPR039361">
    <property type="entry name" value="Cyclin"/>
</dbReference>
<dbReference type="EMBL" id="KL596764">
    <property type="protein sequence ID" value="KER25850.1"/>
    <property type="molecule type" value="Genomic_DNA"/>
</dbReference>
<dbReference type="PANTHER" id="PTHR10177">
    <property type="entry name" value="CYCLINS"/>
    <property type="match status" value="1"/>
</dbReference>
<dbReference type="OrthoDB" id="769138at2759"/>
<dbReference type="Pfam" id="PF00134">
    <property type="entry name" value="Cyclin_N"/>
    <property type="match status" value="1"/>
</dbReference>
<dbReference type="Proteomes" id="UP000054324">
    <property type="component" value="Unassembled WGS sequence"/>
</dbReference>
<sequence length="640" mass="70176">DRSFKAVSRRPIAVECRLASVAQSASAVLELPFQHSLAGPVGTPGMMVTGTRSVMRVLGTTGAEIPKAFISSVNCKRNRRCKKKSNKSEVSNLPERLPSAFPRSSGLPADGADNFGLWNLDLPLEREKLGSPLFRGTYTPKALSFHSAFRDRLCDLLRQEEIIHVDSTHLLMVNSELDDKLDSTLRKETLSRLWWLHSAFYNLSSLSFCRTTCLLDLFISKVKVKPKYAMCVAAACYYIASKFERMTEVLLPTPDSLVMLSRCGGTANDLTRMVEIILTKLSPATVASVGACSATALNFMECFAQFSVGEASSTHDPLGNQRTSDSLSYLPDTTGLSSFLRRKLELALTSTEAASFRPACLALALLSIYCLPSSDSDGCISTVEVDEIMRFTVPDLLNLAQLCGVHWSSVEACKAAVQEVLIVQKDPSSFKDCPPCSLLGSSPPLVWTLSRRTQRSISTSSPPALSTVFECEEEVVQLQAELTGLSFRQHRCFHKYGHAGRLGETLYCLHTPVAEDSTTLLPDRLVARLLVVRGLAALGLAAPLWPSWHGCILWNEVPDSVARGIIAALKPDHHVKVKALGRSLVRSFTWFGCSLVGSVQPMAVFLSWTISPPLRWSHAVKPGLVSTTNTPAIRNQWDLW</sequence>
<evidence type="ECO:0000313" key="4">
    <source>
        <dbReference type="Proteomes" id="UP000054324"/>
    </source>
</evidence>
<evidence type="ECO:0000259" key="2">
    <source>
        <dbReference type="Pfam" id="PF00134"/>
    </source>
</evidence>
<feature type="region of interest" description="Disordered" evidence="1">
    <location>
        <begin position="81"/>
        <end position="103"/>
    </location>
</feature>
<evidence type="ECO:0000256" key="1">
    <source>
        <dbReference type="SAM" id="MobiDB-lite"/>
    </source>
</evidence>
<reference evidence="3 4" key="1">
    <citation type="submission" date="2013-11" db="EMBL/GenBank/DDBJ databases">
        <title>Opisthorchis viverrini - life in the bile duct.</title>
        <authorList>
            <person name="Young N.D."/>
            <person name="Nagarajan N."/>
            <person name="Lin S.J."/>
            <person name="Korhonen P.K."/>
            <person name="Jex A.R."/>
            <person name="Hall R.S."/>
            <person name="Safavi-Hemami H."/>
            <person name="Kaewkong W."/>
            <person name="Bertrand D."/>
            <person name="Gao S."/>
            <person name="Seet Q."/>
            <person name="Wongkham S."/>
            <person name="Teh B.T."/>
            <person name="Wongkham C."/>
            <person name="Intapan P.M."/>
            <person name="Maleewong W."/>
            <person name="Yang X."/>
            <person name="Hu M."/>
            <person name="Wang Z."/>
            <person name="Hofmann A."/>
            <person name="Sternberg P.W."/>
            <person name="Tan P."/>
            <person name="Wang J."/>
            <person name="Gasser R.B."/>
        </authorList>
    </citation>
    <scope>NUCLEOTIDE SEQUENCE [LARGE SCALE GENOMIC DNA]</scope>
</reference>
<dbReference type="AlphaFoldDB" id="A0A074ZR81"/>
<dbReference type="InterPro" id="IPR036915">
    <property type="entry name" value="Cyclin-like_sf"/>
</dbReference>
<dbReference type="InterPro" id="IPR006671">
    <property type="entry name" value="Cyclin_N"/>
</dbReference>
<keyword evidence="4" id="KW-1185">Reference proteome</keyword>
<gene>
    <name evidence="3" type="ORF">T265_14124</name>
</gene>
<feature type="non-terminal residue" evidence="3">
    <location>
        <position position="1"/>
    </location>
</feature>
<accession>A0A074ZR81</accession>
<protein>
    <recommendedName>
        <fullName evidence="2">Cyclin N-terminal domain-containing protein</fullName>
    </recommendedName>
</protein>
<evidence type="ECO:0000313" key="3">
    <source>
        <dbReference type="EMBL" id="KER25850.1"/>
    </source>
</evidence>
<dbReference type="CTD" id="20328290"/>
<feature type="domain" description="Cyclin N-terminal" evidence="2">
    <location>
        <begin position="154"/>
        <end position="281"/>
    </location>
</feature>
<dbReference type="GeneID" id="20328290"/>
<dbReference type="SUPFAM" id="SSF47954">
    <property type="entry name" value="Cyclin-like"/>
    <property type="match status" value="1"/>
</dbReference>
<organism evidence="3 4">
    <name type="scientific">Opisthorchis viverrini</name>
    <name type="common">Southeast Asian liver fluke</name>
    <dbReference type="NCBI Taxonomy" id="6198"/>
    <lineage>
        <taxon>Eukaryota</taxon>
        <taxon>Metazoa</taxon>
        <taxon>Spiralia</taxon>
        <taxon>Lophotrochozoa</taxon>
        <taxon>Platyhelminthes</taxon>
        <taxon>Trematoda</taxon>
        <taxon>Digenea</taxon>
        <taxon>Opisthorchiida</taxon>
        <taxon>Opisthorchiata</taxon>
        <taxon>Opisthorchiidae</taxon>
        <taxon>Opisthorchis</taxon>
    </lineage>
</organism>
<name>A0A074ZR81_OPIVI</name>